<evidence type="ECO:0000313" key="2">
    <source>
        <dbReference type="EMBL" id="ETV93867.1"/>
    </source>
</evidence>
<feature type="region of interest" description="Disordered" evidence="1">
    <location>
        <begin position="62"/>
        <end position="83"/>
    </location>
</feature>
<sequence length="83" mass="9682">MNEYGKNFAERRKELQKMALYNLEKAQARQKEYSDLKKAEVEFKVGEKVMLATRGIPLEHVQYSHSTSERSQSSYHDSLVPSM</sequence>
<dbReference type="OrthoDB" id="123682at2759"/>
<protein>
    <submittedName>
        <fullName evidence="2">Uncharacterized protein</fullName>
    </submittedName>
</protein>
<evidence type="ECO:0000256" key="1">
    <source>
        <dbReference type="SAM" id="MobiDB-lite"/>
    </source>
</evidence>
<name>A0A024TKL7_9STRA</name>
<dbReference type="VEuPathDB" id="FungiDB:H310_12214"/>
<accession>A0A024TKL7</accession>
<organism evidence="2">
    <name type="scientific">Aphanomyces invadans</name>
    <dbReference type="NCBI Taxonomy" id="157072"/>
    <lineage>
        <taxon>Eukaryota</taxon>
        <taxon>Sar</taxon>
        <taxon>Stramenopiles</taxon>
        <taxon>Oomycota</taxon>
        <taxon>Saprolegniomycetes</taxon>
        <taxon>Saprolegniales</taxon>
        <taxon>Verrucalvaceae</taxon>
        <taxon>Aphanomyces</taxon>
    </lineage>
</organism>
<dbReference type="GeneID" id="20089264"/>
<feature type="compositionally biased region" description="Polar residues" evidence="1">
    <location>
        <begin position="63"/>
        <end position="76"/>
    </location>
</feature>
<proteinExistence type="predicted"/>
<gene>
    <name evidence="2" type="ORF">H310_12214</name>
</gene>
<dbReference type="AlphaFoldDB" id="A0A024TKL7"/>
<reference evidence="2" key="1">
    <citation type="submission" date="2013-12" db="EMBL/GenBank/DDBJ databases">
        <title>The Genome Sequence of Aphanomyces invadans NJM9701.</title>
        <authorList>
            <consortium name="The Broad Institute Genomics Platform"/>
            <person name="Russ C."/>
            <person name="Tyler B."/>
            <person name="van West P."/>
            <person name="Dieguez-Uribeondo J."/>
            <person name="Young S.K."/>
            <person name="Zeng Q."/>
            <person name="Gargeya S."/>
            <person name="Fitzgerald M."/>
            <person name="Abouelleil A."/>
            <person name="Alvarado L."/>
            <person name="Chapman S.B."/>
            <person name="Gainer-Dewar J."/>
            <person name="Goldberg J."/>
            <person name="Griggs A."/>
            <person name="Gujja S."/>
            <person name="Hansen M."/>
            <person name="Howarth C."/>
            <person name="Imamovic A."/>
            <person name="Ireland A."/>
            <person name="Larimer J."/>
            <person name="McCowan C."/>
            <person name="Murphy C."/>
            <person name="Pearson M."/>
            <person name="Poon T.W."/>
            <person name="Priest M."/>
            <person name="Roberts A."/>
            <person name="Saif S."/>
            <person name="Shea T."/>
            <person name="Sykes S."/>
            <person name="Wortman J."/>
            <person name="Nusbaum C."/>
            <person name="Birren B."/>
        </authorList>
    </citation>
    <scope>NUCLEOTIDE SEQUENCE [LARGE SCALE GENOMIC DNA]</scope>
    <source>
        <strain evidence="2">NJM9701</strain>
    </source>
</reference>
<dbReference type="RefSeq" id="XP_008877427.1">
    <property type="nucleotide sequence ID" value="XM_008879205.1"/>
</dbReference>
<dbReference type="EMBL" id="KI913988">
    <property type="protein sequence ID" value="ETV93867.1"/>
    <property type="molecule type" value="Genomic_DNA"/>
</dbReference>